<keyword evidence="1" id="KW-0812">Transmembrane</keyword>
<feature type="transmembrane region" description="Helical" evidence="1">
    <location>
        <begin position="135"/>
        <end position="157"/>
    </location>
</feature>
<dbReference type="Proteomes" id="UP000635606">
    <property type="component" value="Unassembled WGS sequence"/>
</dbReference>
<keyword evidence="1" id="KW-0472">Membrane</keyword>
<name>A0A8J4EF61_9ACTN</name>
<feature type="transmembrane region" description="Helical" evidence="1">
    <location>
        <begin position="15"/>
        <end position="32"/>
    </location>
</feature>
<evidence type="ECO:0000256" key="1">
    <source>
        <dbReference type="SAM" id="Phobius"/>
    </source>
</evidence>
<comment type="caution">
    <text evidence="2">The sequence shown here is derived from an EMBL/GenBank/DDBJ whole genome shotgun (WGS) entry which is preliminary data.</text>
</comment>
<protein>
    <recommendedName>
        <fullName evidence="4">DUF3995 domain-containing protein</fullName>
    </recommendedName>
</protein>
<dbReference type="RefSeq" id="WP_203933165.1">
    <property type="nucleotide sequence ID" value="NZ_BOPH01000113.1"/>
</dbReference>
<dbReference type="AlphaFoldDB" id="A0A8J4EF61"/>
<accession>A0A8J4EF61</accession>
<sequence length="180" mass="19404">MITTTRQPLTGPRTWPAYAAAAWLVAFVGWHVPLSLGWNPLDGDGMTGAAFHTYNLTLICMAGIGAVVVLATVRPWGRRFPRWLLLTPLVVGSVLLVLRGVPGFVEFVLQVTGVAPAGLVGLLDPDVAAPTGRELWAGYAINVYFFLGAVLLVPATYRFWRLDRGNAVAATGSDRSLWES</sequence>
<feature type="transmembrane region" description="Helical" evidence="1">
    <location>
        <begin position="52"/>
        <end position="71"/>
    </location>
</feature>
<feature type="transmembrane region" description="Helical" evidence="1">
    <location>
        <begin position="83"/>
        <end position="101"/>
    </location>
</feature>
<gene>
    <name evidence="2" type="ORF">Voc01_082620</name>
</gene>
<proteinExistence type="predicted"/>
<evidence type="ECO:0008006" key="4">
    <source>
        <dbReference type="Google" id="ProtNLM"/>
    </source>
</evidence>
<organism evidence="2 3">
    <name type="scientific">Virgisporangium ochraceum</name>
    <dbReference type="NCBI Taxonomy" id="65505"/>
    <lineage>
        <taxon>Bacteria</taxon>
        <taxon>Bacillati</taxon>
        <taxon>Actinomycetota</taxon>
        <taxon>Actinomycetes</taxon>
        <taxon>Micromonosporales</taxon>
        <taxon>Micromonosporaceae</taxon>
        <taxon>Virgisporangium</taxon>
    </lineage>
</organism>
<keyword evidence="1" id="KW-1133">Transmembrane helix</keyword>
<keyword evidence="3" id="KW-1185">Reference proteome</keyword>
<evidence type="ECO:0000313" key="2">
    <source>
        <dbReference type="EMBL" id="GIJ73345.1"/>
    </source>
</evidence>
<evidence type="ECO:0000313" key="3">
    <source>
        <dbReference type="Proteomes" id="UP000635606"/>
    </source>
</evidence>
<reference evidence="2" key="1">
    <citation type="submission" date="2021-01" db="EMBL/GenBank/DDBJ databases">
        <title>Whole genome shotgun sequence of Virgisporangium ochraceum NBRC 16418.</title>
        <authorList>
            <person name="Komaki H."/>
            <person name="Tamura T."/>
        </authorList>
    </citation>
    <scope>NUCLEOTIDE SEQUENCE</scope>
    <source>
        <strain evidence="2">NBRC 16418</strain>
    </source>
</reference>
<dbReference type="EMBL" id="BOPH01000113">
    <property type="protein sequence ID" value="GIJ73345.1"/>
    <property type="molecule type" value="Genomic_DNA"/>
</dbReference>